<dbReference type="SUPFAM" id="SSF51182">
    <property type="entry name" value="RmlC-like cupins"/>
    <property type="match status" value="1"/>
</dbReference>
<organism evidence="1 2">
    <name type="scientific">Gluconacetobacter takamatsuzukensis</name>
    <dbReference type="NCBI Taxonomy" id="1286190"/>
    <lineage>
        <taxon>Bacteria</taxon>
        <taxon>Pseudomonadati</taxon>
        <taxon>Pseudomonadota</taxon>
        <taxon>Alphaproteobacteria</taxon>
        <taxon>Acetobacterales</taxon>
        <taxon>Acetobacteraceae</taxon>
        <taxon>Gluconacetobacter</taxon>
    </lineage>
</organism>
<dbReference type="Gene3D" id="2.60.120.10">
    <property type="entry name" value="Jelly Rolls"/>
    <property type="match status" value="1"/>
</dbReference>
<reference evidence="1 2" key="1">
    <citation type="submission" date="2020-04" db="EMBL/GenBank/DDBJ databases">
        <title>Description of novel Gluconacetobacter.</title>
        <authorList>
            <person name="Sombolestani A."/>
        </authorList>
    </citation>
    <scope>NUCLEOTIDE SEQUENCE [LARGE SCALE GENOMIC DNA]</scope>
    <source>
        <strain evidence="1 2">LMG 27800</strain>
    </source>
</reference>
<dbReference type="EMBL" id="JABEQK010000011">
    <property type="protein sequence ID" value="MBB2206063.1"/>
    <property type="molecule type" value="Genomic_DNA"/>
</dbReference>
<evidence type="ECO:0000313" key="2">
    <source>
        <dbReference type="Proteomes" id="UP000540556"/>
    </source>
</evidence>
<dbReference type="InterPro" id="IPR014710">
    <property type="entry name" value="RmlC-like_jellyroll"/>
</dbReference>
<name>A0A7W4PQ84_9PROT</name>
<proteinExistence type="predicted"/>
<dbReference type="Pfam" id="PF05962">
    <property type="entry name" value="HutD"/>
    <property type="match status" value="1"/>
</dbReference>
<accession>A0A7W4PQ84</accession>
<keyword evidence="2" id="KW-1185">Reference proteome</keyword>
<protein>
    <submittedName>
        <fullName evidence="1">Uncharacterized protein</fullName>
    </submittedName>
</protein>
<dbReference type="InterPro" id="IPR011051">
    <property type="entry name" value="RmlC_Cupin_sf"/>
</dbReference>
<dbReference type="AlphaFoldDB" id="A0A7W4PQ84"/>
<dbReference type="InterPro" id="IPR010282">
    <property type="entry name" value="Uncharacterised_HutD/Ves"/>
</dbReference>
<evidence type="ECO:0000313" key="1">
    <source>
        <dbReference type="EMBL" id="MBB2206063.1"/>
    </source>
</evidence>
<sequence>MTREIAAGSGWRVSLADIDVDGAFSTFPGLKRRLALASEGRLTLHGLSPDPVCLQVPGEIVRFDGEAAVSACCHGHAVQAFNLMAEIGAQADLACHRDPFTLPSGVRFFLLPLSGSWRVEAGTRSIVPGAIATGQMAAQPISVSLDGGPGCLVAAVLHAT</sequence>
<gene>
    <name evidence="1" type="ORF">HLH27_13705</name>
</gene>
<comment type="caution">
    <text evidence="1">The sequence shown here is derived from an EMBL/GenBank/DDBJ whole genome shotgun (WGS) entry which is preliminary data.</text>
</comment>
<dbReference type="Proteomes" id="UP000540556">
    <property type="component" value="Unassembled WGS sequence"/>
</dbReference>